<dbReference type="EMBL" id="SRYG01000019">
    <property type="protein sequence ID" value="TGY65297.1"/>
    <property type="molecule type" value="Genomic_DNA"/>
</dbReference>
<evidence type="ECO:0000313" key="1">
    <source>
        <dbReference type="EMBL" id="TGY65297.1"/>
    </source>
</evidence>
<comment type="caution">
    <text evidence="1">The sequence shown here is derived from an EMBL/GenBank/DDBJ whole genome shotgun (WGS) entry which is preliminary data.</text>
</comment>
<organism evidence="1 2">
    <name type="scientific">Dubosiella muris</name>
    <dbReference type="NCBI Taxonomy" id="3038133"/>
    <lineage>
        <taxon>Bacteria</taxon>
        <taxon>Bacillati</taxon>
        <taxon>Bacillota</taxon>
        <taxon>Erysipelotrichia</taxon>
        <taxon>Erysipelotrichales</taxon>
        <taxon>Erysipelotrichaceae</taxon>
        <taxon>Dubosiella</taxon>
    </lineage>
</organism>
<dbReference type="Proteomes" id="UP000308836">
    <property type="component" value="Unassembled WGS sequence"/>
</dbReference>
<protein>
    <submittedName>
        <fullName evidence="1">GNAT family N-acetyltransferase</fullName>
    </submittedName>
</protein>
<gene>
    <name evidence="1" type="ORF">E5336_09050</name>
</gene>
<accession>A0AC61R702</accession>
<name>A0AC61R702_9FIRM</name>
<keyword evidence="2" id="KW-1185">Reference proteome</keyword>
<sequence length="299" mass="35414">MIVQTALGREKQLYRFLRRWWYAKDAEIDAWFTYKFDPKHMFLLLEDDQIVSCLQYAKRTLRYRGKNATASVIELALTAQDQRDQGYFKQLLSAFCAKASCNDLVSLVKTMTPKIFRGESLEPVAFIKEYTLPVSRIEEQRFARTRKYRPAFDLYPLYQKFIRHFDGSIVLTRAQFENELAYLHAARKKIDIMYDDHYEPNGLAIYTVHEHVIRIECLIYLNSDALESLFSNLSLISDKIYVRTSEHERLEKLYPNLKWRKKETVLARANNPKLFATFSQAEQNQAFKDLDRPMWFGLL</sequence>
<proteinExistence type="predicted"/>
<reference evidence="1" key="1">
    <citation type="submission" date="2019-04" db="EMBL/GenBank/DDBJ databases">
        <title>Microbes associate with the intestines of laboratory mice.</title>
        <authorList>
            <person name="Navarre W."/>
            <person name="Wong E."/>
            <person name="Huang K."/>
            <person name="Tropini C."/>
            <person name="Ng K."/>
            <person name="Yu B."/>
        </authorList>
    </citation>
    <scope>NUCLEOTIDE SEQUENCE</scope>
    <source>
        <strain evidence="1">NM09_H32</strain>
    </source>
</reference>
<evidence type="ECO:0000313" key="2">
    <source>
        <dbReference type="Proteomes" id="UP000308836"/>
    </source>
</evidence>